<proteinExistence type="predicted"/>
<accession>A0A7L5DVU6</accession>
<geneLocation type="plasmid" evidence="2 3">
    <name>unnamed1</name>
</geneLocation>
<organism evidence="2 3">
    <name type="scientific">Spirosoma rhododendri</name>
    <dbReference type="NCBI Taxonomy" id="2728024"/>
    <lineage>
        <taxon>Bacteria</taxon>
        <taxon>Pseudomonadati</taxon>
        <taxon>Bacteroidota</taxon>
        <taxon>Cytophagia</taxon>
        <taxon>Cytophagales</taxon>
        <taxon>Cytophagaceae</taxon>
        <taxon>Spirosoma</taxon>
    </lineage>
</organism>
<dbReference type="Proteomes" id="UP000501128">
    <property type="component" value="Plasmid unnamed1"/>
</dbReference>
<sequence>MNRLRLSTILAVAISSLFAYCSTPKAPTGKGFQTDFLLFTQILKQAHAGIYKYHTPNQVDSVFAHYQHQITDSTDLVAFYSYLTAAITYLGSLHDWVNLPDSTTERLARQAVFFPYPVRLLDSALVCDARSSPIPVGAIIDQINGIPVAQLLARLEQFYTTDGNHPAGKQIGINQHFSWFFRLAYGPCHSFRVEYHLCGQRAPHSITVAAQSLVSSQGQVRYNPFPSPMDLPDYTFQLVRSTSTALLTVNTFEFKGEQAAAHRCYRQLLDSCFRVIKHQYIRHLIVDIRQNRGATIPMI</sequence>
<name>A0A7L5DVU6_9BACT</name>
<evidence type="ECO:0000313" key="2">
    <source>
        <dbReference type="EMBL" id="QJD81493.1"/>
    </source>
</evidence>
<dbReference type="EMBL" id="CP051678">
    <property type="protein sequence ID" value="QJD81493.1"/>
    <property type="molecule type" value="Genomic_DNA"/>
</dbReference>
<feature type="signal peptide" evidence="1">
    <location>
        <begin position="1"/>
        <end position="21"/>
    </location>
</feature>
<evidence type="ECO:0008006" key="4">
    <source>
        <dbReference type="Google" id="ProtNLM"/>
    </source>
</evidence>
<gene>
    <name evidence="2" type="ORF">HH216_24280</name>
</gene>
<keyword evidence="1" id="KW-0732">Signal</keyword>
<dbReference type="KEGG" id="srho:HH216_24280"/>
<dbReference type="RefSeq" id="WP_169553511.1">
    <property type="nucleotide sequence ID" value="NZ_CP051678.1"/>
</dbReference>
<reference evidence="2 3" key="1">
    <citation type="submission" date="2020-04" db="EMBL/GenBank/DDBJ databases">
        <title>Genome sequencing of novel species.</title>
        <authorList>
            <person name="Heo J."/>
            <person name="Kim S.-J."/>
            <person name="Kim J.-S."/>
            <person name="Hong S.-B."/>
            <person name="Kwon S.-W."/>
        </authorList>
    </citation>
    <scope>NUCLEOTIDE SEQUENCE [LARGE SCALE GENOMIC DNA]</scope>
    <source>
        <strain evidence="2 3">CJU-R4</strain>
        <plasmid evidence="2 3">unnamed1</plasmid>
    </source>
</reference>
<dbReference type="AlphaFoldDB" id="A0A7L5DVU6"/>
<evidence type="ECO:0000256" key="1">
    <source>
        <dbReference type="SAM" id="SignalP"/>
    </source>
</evidence>
<keyword evidence="3" id="KW-1185">Reference proteome</keyword>
<protein>
    <recommendedName>
        <fullName evidence="4">Lipoprotein</fullName>
    </recommendedName>
</protein>
<feature type="chain" id="PRO_5029757271" description="Lipoprotein" evidence="1">
    <location>
        <begin position="22"/>
        <end position="299"/>
    </location>
</feature>
<evidence type="ECO:0000313" key="3">
    <source>
        <dbReference type="Proteomes" id="UP000501128"/>
    </source>
</evidence>
<keyword evidence="2" id="KW-0614">Plasmid</keyword>